<feature type="transmembrane region" description="Helical" evidence="1">
    <location>
        <begin position="89"/>
        <end position="107"/>
    </location>
</feature>
<gene>
    <name evidence="2" type="ordered locus">Desmu_0557</name>
</gene>
<dbReference type="KEGG" id="dmu:Desmu_0557"/>
<feature type="transmembrane region" description="Helical" evidence="1">
    <location>
        <begin position="113"/>
        <end position="130"/>
    </location>
</feature>
<feature type="transmembrane region" description="Helical" evidence="1">
    <location>
        <begin position="12"/>
        <end position="37"/>
    </location>
</feature>
<dbReference type="GeneID" id="10153250"/>
<dbReference type="HOGENOM" id="CLU_151084_0_0_2"/>
<accession>E8R8P0</accession>
<keyword evidence="1" id="KW-1133">Transmembrane helix</keyword>
<sequence precursor="true">MGGIHGRLARLSGVMVGVIELIVVVLVGVLTVLTIYVTIRDILVLLENPASTGIQVLVTDIFTIIIYAEIIRSMSILSGKLGKSMLSSLAEIGFIVAIREALLTALTGKPMDLLVSSLSLLVATVVVYIVEDRLQGGA</sequence>
<protein>
    <submittedName>
        <fullName evidence="2">Uncharacterized protein</fullName>
    </submittedName>
</protein>
<dbReference type="RefSeq" id="WP_013562088.1">
    <property type="nucleotide sequence ID" value="NC_014961.1"/>
</dbReference>
<name>E8R8P0_DESM0</name>
<dbReference type="Proteomes" id="UP000001068">
    <property type="component" value="Chromosome"/>
</dbReference>
<evidence type="ECO:0000313" key="3">
    <source>
        <dbReference type="Proteomes" id="UP000001068"/>
    </source>
</evidence>
<keyword evidence="3" id="KW-1185">Reference proteome</keyword>
<organism evidence="2 3">
    <name type="scientific">Desulfurococcus mucosus (strain ATCC 35584 / DSM 2162 / JCM 9187 / O7/1)</name>
    <dbReference type="NCBI Taxonomy" id="765177"/>
    <lineage>
        <taxon>Archaea</taxon>
        <taxon>Thermoproteota</taxon>
        <taxon>Thermoprotei</taxon>
        <taxon>Desulfurococcales</taxon>
        <taxon>Desulfurococcaceae</taxon>
        <taxon>Desulfurococcus</taxon>
    </lineage>
</organism>
<dbReference type="eggNOG" id="arCOG08845">
    <property type="taxonomic scope" value="Archaea"/>
</dbReference>
<keyword evidence="1" id="KW-0812">Transmembrane</keyword>
<feature type="transmembrane region" description="Helical" evidence="1">
    <location>
        <begin position="49"/>
        <end position="68"/>
    </location>
</feature>
<dbReference type="EMBL" id="CP002363">
    <property type="protein sequence ID" value="ADV64866.1"/>
    <property type="molecule type" value="Genomic_DNA"/>
</dbReference>
<dbReference type="AlphaFoldDB" id="E8R8P0"/>
<reference evidence="3" key="1">
    <citation type="submission" date="2010-11" db="EMBL/GenBank/DDBJ databases">
        <title>The complete genome of Desulfurococcus mucosus DSM 2162.</title>
        <authorList>
            <consortium name="US DOE Joint Genome Institute (JGI-PGF)"/>
            <person name="Lucas S."/>
            <person name="Copeland A."/>
            <person name="Lapidus A."/>
            <person name="Bruce D."/>
            <person name="Goodwin L."/>
            <person name="Pitluck S."/>
            <person name="Kyrpides N."/>
            <person name="Mavromatis K."/>
            <person name="Pagani I."/>
            <person name="Ivanova N."/>
            <person name="Ovchinnikova G."/>
            <person name="Chertkov O."/>
            <person name="Held B."/>
            <person name="Brettin T."/>
            <person name="Detter J.C."/>
            <person name="Tapia R."/>
            <person name="Han C."/>
            <person name="Land M."/>
            <person name="Hauser L."/>
            <person name="Markowitz V."/>
            <person name="Cheng J.-F."/>
            <person name="Hugenholtz P."/>
            <person name="Woyke T."/>
            <person name="Wu D."/>
            <person name="Wirth R."/>
            <person name="Bilek Y."/>
            <person name="Hader T."/>
            <person name="Klenk H.-P."/>
            <person name="Eisen J.A."/>
        </authorList>
    </citation>
    <scope>NUCLEOTIDE SEQUENCE [LARGE SCALE GENOMIC DNA]</scope>
    <source>
        <strain evidence="3">ATCC 35584 / DSM 2162 / JCM 9187 / O7/1</strain>
    </source>
</reference>
<reference evidence="2 3" key="2">
    <citation type="journal article" date="2011" name="Stand. Genomic Sci.">
        <title>Complete genome sequence of Desulfurococcus mucosus type strain (O7/1).</title>
        <authorList>
            <person name="Wirth R."/>
            <person name="Chertkov O."/>
            <person name="Held B."/>
            <person name="Lapidus A."/>
            <person name="Nolan M."/>
            <person name="Lucas S."/>
            <person name="Hammon N."/>
            <person name="Deshpande S."/>
            <person name="Cheng J.F."/>
            <person name="Tapia R."/>
            <person name="Han C."/>
            <person name="Goodwin L."/>
            <person name="Pitluck S."/>
            <person name="Liolios K."/>
            <person name="Ioanna P."/>
            <person name="Ivanova N."/>
            <person name="Mavromatis K."/>
            <person name="Mikhailova N."/>
            <person name="Pati A."/>
            <person name="Chen A."/>
            <person name="Palaniappan K."/>
            <person name="Land M."/>
            <person name="Hauser L."/>
            <person name="Chang Y.J."/>
            <person name="Jeffries C.D."/>
            <person name="Bilek Y."/>
            <person name="Hader T."/>
            <person name="Rohde M."/>
            <person name="Spring S."/>
            <person name="Sikorski J."/>
            <person name="Goker M."/>
            <person name="Woyke T."/>
            <person name="Bristow J."/>
            <person name="Eisen J.A."/>
            <person name="Markowitz V."/>
            <person name="Hugenholtz P."/>
            <person name="Kyrpides N.C."/>
            <person name="Klenk H.P."/>
        </authorList>
    </citation>
    <scope>NUCLEOTIDE SEQUENCE [LARGE SCALE GENOMIC DNA]</scope>
    <source>
        <strain evidence="3">ATCC 35584 / DSM 2162 / JCM 9187 / O7/1</strain>
    </source>
</reference>
<evidence type="ECO:0000313" key="2">
    <source>
        <dbReference type="EMBL" id="ADV64866.1"/>
    </source>
</evidence>
<proteinExistence type="predicted"/>
<evidence type="ECO:0000256" key="1">
    <source>
        <dbReference type="SAM" id="Phobius"/>
    </source>
</evidence>
<keyword evidence="1" id="KW-0472">Membrane</keyword>